<proteinExistence type="predicted"/>
<accession>A0A388LDB5</accession>
<dbReference type="Proteomes" id="UP000265515">
    <property type="component" value="Unassembled WGS sequence"/>
</dbReference>
<evidence type="ECO:0000313" key="1">
    <source>
        <dbReference type="EMBL" id="GBG80202.1"/>
    </source>
</evidence>
<sequence length="168" mass="19412">MRECDSRRLCPEQCNSGGNRWTSPRRDVLKDSVTRCQEKFGDYRGGTCGSLKVVPSTGTCERRCEPGRRFEQHDGIEDEPSPAFKSRCCKIAHWKQCEKVTRKLLKILKLKEIMRIVPCVETLRAKATKHAELLPRYRDVMIQLYSLLRINTLEAVVPTVRRLLANFC</sequence>
<evidence type="ECO:0000313" key="2">
    <source>
        <dbReference type="Proteomes" id="UP000265515"/>
    </source>
</evidence>
<name>A0A388LDB5_CHABU</name>
<gene>
    <name evidence="1" type="ORF">CBR_g30568</name>
</gene>
<dbReference type="Gramene" id="GBG80202">
    <property type="protein sequence ID" value="GBG80202"/>
    <property type="gene ID" value="CBR_g30568"/>
</dbReference>
<protein>
    <submittedName>
        <fullName evidence="1">Uncharacterized protein</fullName>
    </submittedName>
</protein>
<keyword evidence="2" id="KW-1185">Reference proteome</keyword>
<comment type="caution">
    <text evidence="1">The sequence shown here is derived from an EMBL/GenBank/DDBJ whole genome shotgun (WGS) entry which is preliminary data.</text>
</comment>
<organism evidence="1 2">
    <name type="scientific">Chara braunii</name>
    <name type="common">Braun's stonewort</name>
    <dbReference type="NCBI Taxonomy" id="69332"/>
    <lineage>
        <taxon>Eukaryota</taxon>
        <taxon>Viridiplantae</taxon>
        <taxon>Streptophyta</taxon>
        <taxon>Charophyceae</taxon>
        <taxon>Charales</taxon>
        <taxon>Characeae</taxon>
        <taxon>Chara</taxon>
    </lineage>
</organism>
<dbReference type="EMBL" id="BFEA01000339">
    <property type="protein sequence ID" value="GBG80202.1"/>
    <property type="molecule type" value="Genomic_DNA"/>
</dbReference>
<reference evidence="1 2" key="1">
    <citation type="journal article" date="2018" name="Cell">
        <title>The Chara Genome: Secondary Complexity and Implications for Plant Terrestrialization.</title>
        <authorList>
            <person name="Nishiyama T."/>
            <person name="Sakayama H."/>
            <person name="Vries J.D."/>
            <person name="Buschmann H."/>
            <person name="Saint-Marcoux D."/>
            <person name="Ullrich K.K."/>
            <person name="Haas F.B."/>
            <person name="Vanderstraeten L."/>
            <person name="Becker D."/>
            <person name="Lang D."/>
            <person name="Vosolsobe S."/>
            <person name="Rombauts S."/>
            <person name="Wilhelmsson P.K.I."/>
            <person name="Janitza P."/>
            <person name="Kern R."/>
            <person name="Heyl A."/>
            <person name="Rumpler F."/>
            <person name="Villalobos L.I.A.C."/>
            <person name="Clay J.M."/>
            <person name="Skokan R."/>
            <person name="Toyoda A."/>
            <person name="Suzuki Y."/>
            <person name="Kagoshima H."/>
            <person name="Schijlen E."/>
            <person name="Tajeshwar N."/>
            <person name="Catarino B."/>
            <person name="Hetherington A.J."/>
            <person name="Saltykova A."/>
            <person name="Bonnot C."/>
            <person name="Breuninger H."/>
            <person name="Symeonidi A."/>
            <person name="Radhakrishnan G.V."/>
            <person name="Van Nieuwerburgh F."/>
            <person name="Deforce D."/>
            <person name="Chang C."/>
            <person name="Karol K.G."/>
            <person name="Hedrich R."/>
            <person name="Ulvskov P."/>
            <person name="Glockner G."/>
            <person name="Delwiche C.F."/>
            <person name="Petrasek J."/>
            <person name="Van de Peer Y."/>
            <person name="Friml J."/>
            <person name="Beilby M."/>
            <person name="Dolan L."/>
            <person name="Kohara Y."/>
            <person name="Sugano S."/>
            <person name="Fujiyama A."/>
            <person name="Delaux P.-M."/>
            <person name="Quint M."/>
            <person name="TheiBen G."/>
            <person name="Hagemann M."/>
            <person name="Harholt J."/>
            <person name="Dunand C."/>
            <person name="Zachgo S."/>
            <person name="Langdale J."/>
            <person name="Maumus F."/>
            <person name="Straeten D.V.D."/>
            <person name="Gould S.B."/>
            <person name="Rensing S.A."/>
        </authorList>
    </citation>
    <scope>NUCLEOTIDE SEQUENCE [LARGE SCALE GENOMIC DNA]</scope>
    <source>
        <strain evidence="1 2">S276</strain>
    </source>
</reference>
<dbReference type="AlphaFoldDB" id="A0A388LDB5"/>